<comment type="caution">
    <text evidence="1">The sequence shown here is derived from an EMBL/GenBank/DDBJ whole genome shotgun (WGS) entry which is preliminary data.</text>
</comment>
<proteinExistence type="predicted"/>
<gene>
    <name evidence="1" type="ORF">M0H32_11145</name>
</gene>
<organism evidence="1 2">
    <name type="scientific">Roseibium sediminicola</name>
    <dbReference type="NCBI Taxonomy" id="2933272"/>
    <lineage>
        <taxon>Bacteria</taxon>
        <taxon>Pseudomonadati</taxon>
        <taxon>Pseudomonadota</taxon>
        <taxon>Alphaproteobacteria</taxon>
        <taxon>Hyphomicrobiales</taxon>
        <taxon>Stappiaceae</taxon>
        <taxon>Roseibium</taxon>
    </lineage>
</organism>
<evidence type="ECO:0000313" key="2">
    <source>
        <dbReference type="Proteomes" id="UP001431221"/>
    </source>
</evidence>
<evidence type="ECO:0000313" key="1">
    <source>
        <dbReference type="EMBL" id="MCK7612718.1"/>
    </source>
</evidence>
<reference evidence="1" key="1">
    <citation type="submission" date="2022-04" db="EMBL/GenBank/DDBJ databases">
        <title>Roseibium sp. CAU 1639 isolated from mud.</title>
        <authorList>
            <person name="Kim W."/>
        </authorList>
    </citation>
    <scope>NUCLEOTIDE SEQUENCE</scope>
    <source>
        <strain evidence="1">CAU 1639</strain>
    </source>
</reference>
<dbReference type="SUPFAM" id="SSF101386">
    <property type="entry name" value="all-alpha NTP pyrophosphatases"/>
    <property type="match status" value="1"/>
</dbReference>
<dbReference type="Gene3D" id="1.10.287.1080">
    <property type="entry name" value="MazG-like"/>
    <property type="match status" value="1"/>
</dbReference>
<sequence>MPEKTLSEIEAGVATVSDIYAARFDIERDSTWYLAKLTEELGELTAADLKCNGKARTNGETAAKRKQALVEETADLFAHLLLFCRDREIDLEEAVRGKWLKYLAAERTGT</sequence>
<accession>A0ABT0GV77</accession>
<dbReference type="RefSeq" id="WP_248153894.1">
    <property type="nucleotide sequence ID" value="NZ_JALNMJ010000006.1"/>
</dbReference>
<keyword evidence="2" id="KW-1185">Reference proteome</keyword>
<dbReference type="Proteomes" id="UP001431221">
    <property type="component" value="Unassembled WGS sequence"/>
</dbReference>
<name>A0ABT0GV77_9HYPH</name>
<protein>
    <submittedName>
        <fullName evidence="1">Pyrophosphatase</fullName>
    </submittedName>
</protein>
<dbReference type="EMBL" id="JALNMJ010000006">
    <property type="protein sequence ID" value="MCK7612718.1"/>
    <property type="molecule type" value="Genomic_DNA"/>
</dbReference>
<dbReference type="Pfam" id="PF01503">
    <property type="entry name" value="PRA-PH"/>
    <property type="match status" value="1"/>
</dbReference>
<dbReference type="InterPro" id="IPR021130">
    <property type="entry name" value="PRib-ATP_PPHydrolase-like"/>
</dbReference>